<dbReference type="PANTHER" id="PTHR31672">
    <property type="entry name" value="BNACNNG10540D PROTEIN"/>
    <property type="match status" value="1"/>
</dbReference>
<dbReference type="InterPro" id="IPR006527">
    <property type="entry name" value="F-box-assoc_dom_typ1"/>
</dbReference>
<dbReference type="Pfam" id="PF07734">
    <property type="entry name" value="FBA_1"/>
    <property type="match status" value="1"/>
</dbReference>
<dbReference type="PROSITE" id="PS50181">
    <property type="entry name" value="FBOX"/>
    <property type="match status" value="1"/>
</dbReference>
<feature type="domain" description="F-box" evidence="1">
    <location>
        <begin position="6"/>
        <end position="54"/>
    </location>
</feature>
<sequence length="384" mass="45077">MASSKRLLLPSLPLEMIEEILYRTPAESLIRFKSTCKKWYALITSDKRFMYSHLDHSPERFIRIYDRQIMDPVSGTLSVALIPEEFRESYPIDSMVHCDGLLLCTCEKRNKRELKYAKLAVWNLVLRNMKWIEPSDIYRITDYFGFGYDNTVGSRDNHKILRLVVGPWRIRKDGYSDPDCEIYEFKSDTWRTLGRKFDWEVDFSKCNGVSVMGNMYWIAVKKEEHFIVSFDFSVETFKEICVCPSSWVTRLACFSGDKLSLLLQAEESAGIEVWMTNSLTDGVVSFSQYFNVTSPDLPPLHIHSEMARPGYSIGKHKNIMLWCEASVQEEEEDEDDKWYIRIKFYEYDQGGITKQIETARHRQYDYYDPFICSYVYVPSLIPIP</sequence>
<dbReference type="GeneID" id="104744891"/>
<proteinExistence type="predicted"/>
<dbReference type="InterPro" id="IPR001810">
    <property type="entry name" value="F-box_dom"/>
</dbReference>
<dbReference type="Gene3D" id="1.20.1280.50">
    <property type="match status" value="1"/>
</dbReference>
<dbReference type="SUPFAM" id="SSF81383">
    <property type="entry name" value="F-box domain"/>
    <property type="match status" value="1"/>
</dbReference>
<accession>A0ABM0W1G4</accession>
<dbReference type="InterPro" id="IPR036047">
    <property type="entry name" value="F-box-like_dom_sf"/>
</dbReference>
<evidence type="ECO:0000313" key="3">
    <source>
        <dbReference type="RefSeq" id="XP_010464353.1"/>
    </source>
</evidence>
<keyword evidence="2" id="KW-1185">Reference proteome</keyword>
<reference evidence="3" key="2">
    <citation type="submission" date="2025-08" db="UniProtKB">
        <authorList>
            <consortium name="RefSeq"/>
        </authorList>
    </citation>
    <scope>IDENTIFICATION</scope>
    <source>
        <tissue evidence="3">Leaf</tissue>
    </source>
</reference>
<evidence type="ECO:0000259" key="1">
    <source>
        <dbReference type="PROSITE" id="PS50181"/>
    </source>
</evidence>
<protein>
    <submittedName>
        <fullName evidence="3">F-box protein At3g08750-like</fullName>
    </submittedName>
</protein>
<dbReference type="CDD" id="cd22157">
    <property type="entry name" value="F-box_AtFBW1-like"/>
    <property type="match status" value="1"/>
</dbReference>
<gene>
    <name evidence="3" type="primary">LOC104744891</name>
</gene>
<dbReference type="SMART" id="SM00256">
    <property type="entry name" value="FBOX"/>
    <property type="match status" value="1"/>
</dbReference>
<dbReference type="InterPro" id="IPR011043">
    <property type="entry name" value="Gal_Oxase/kelch_b-propeller"/>
</dbReference>
<dbReference type="Proteomes" id="UP000694864">
    <property type="component" value="Chromosome 1"/>
</dbReference>
<dbReference type="InterPro" id="IPR050796">
    <property type="entry name" value="SCF_F-box_component"/>
</dbReference>
<organism evidence="2 3">
    <name type="scientific">Camelina sativa</name>
    <name type="common">False flax</name>
    <name type="synonym">Myagrum sativum</name>
    <dbReference type="NCBI Taxonomy" id="90675"/>
    <lineage>
        <taxon>Eukaryota</taxon>
        <taxon>Viridiplantae</taxon>
        <taxon>Streptophyta</taxon>
        <taxon>Embryophyta</taxon>
        <taxon>Tracheophyta</taxon>
        <taxon>Spermatophyta</taxon>
        <taxon>Magnoliopsida</taxon>
        <taxon>eudicotyledons</taxon>
        <taxon>Gunneridae</taxon>
        <taxon>Pentapetalae</taxon>
        <taxon>rosids</taxon>
        <taxon>malvids</taxon>
        <taxon>Brassicales</taxon>
        <taxon>Brassicaceae</taxon>
        <taxon>Camelineae</taxon>
        <taxon>Camelina</taxon>
    </lineage>
</organism>
<dbReference type="RefSeq" id="XP_010464353.1">
    <property type="nucleotide sequence ID" value="XM_010466051.1"/>
</dbReference>
<dbReference type="InterPro" id="IPR017451">
    <property type="entry name" value="F-box-assoc_interact_dom"/>
</dbReference>
<name>A0ABM0W1G4_CAMSA</name>
<dbReference type="PANTHER" id="PTHR31672:SF13">
    <property type="entry name" value="F-BOX PROTEIN CPR30-LIKE"/>
    <property type="match status" value="1"/>
</dbReference>
<dbReference type="NCBIfam" id="TIGR01640">
    <property type="entry name" value="F_box_assoc_1"/>
    <property type="match status" value="1"/>
</dbReference>
<dbReference type="SUPFAM" id="SSF50965">
    <property type="entry name" value="Galactose oxidase, central domain"/>
    <property type="match status" value="1"/>
</dbReference>
<reference evidence="2" key="1">
    <citation type="journal article" date="2014" name="Nat. Commun.">
        <title>The emerging biofuel crop Camelina sativa retains a highly undifferentiated hexaploid genome structure.</title>
        <authorList>
            <person name="Kagale S."/>
            <person name="Koh C."/>
            <person name="Nixon J."/>
            <person name="Bollina V."/>
            <person name="Clarke W.E."/>
            <person name="Tuteja R."/>
            <person name="Spillane C."/>
            <person name="Robinson S.J."/>
            <person name="Links M.G."/>
            <person name="Clarke C."/>
            <person name="Higgins E.E."/>
            <person name="Huebert T."/>
            <person name="Sharpe A.G."/>
            <person name="Parkin I.A."/>
        </authorList>
    </citation>
    <scope>NUCLEOTIDE SEQUENCE [LARGE SCALE GENOMIC DNA]</scope>
    <source>
        <strain evidence="2">cv. DH55</strain>
    </source>
</reference>
<evidence type="ECO:0000313" key="2">
    <source>
        <dbReference type="Proteomes" id="UP000694864"/>
    </source>
</evidence>
<dbReference type="Pfam" id="PF00646">
    <property type="entry name" value="F-box"/>
    <property type="match status" value="1"/>
</dbReference>